<dbReference type="SUPFAM" id="SSF160240">
    <property type="entry name" value="Cation efflux protein cytoplasmic domain-like"/>
    <property type="match status" value="1"/>
</dbReference>
<dbReference type="InterPro" id="IPR058533">
    <property type="entry name" value="Cation_efflux_TM"/>
</dbReference>
<dbReference type="GO" id="GO:0008324">
    <property type="term" value="F:monoatomic cation transmembrane transporter activity"/>
    <property type="evidence" value="ECO:0007669"/>
    <property type="project" value="InterPro"/>
</dbReference>
<evidence type="ECO:0000313" key="11">
    <source>
        <dbReference type="Proteomes" id="UP000199481"/>
    </source>
</evidence>
<feature type="transmembrane region" description="Helical" evidence="7">
    <location>
        <begin position="17"/>
        <end position="35"/>
    </location>
</feature>
<dbReference type="FunFam" id="1.20.1510.10:FF:000006">
    <property type="entry name" value="Divalent cation efflux transporter"/>
    <property type="match status" value="1"/>
</dbReference>
<keyword evidence="11" id="KW-1185">Reference proteome</keyword>
<evidence type="ECO:0000256" key="1">
    <source>
        <dbReference type="ARBA" id="ARBA00004141"/>
    </source>
</evidence>
<dbReference type="InterPro" id="IPR027470">
    <property type="entry name" value="Cation_efflux_CTD"/>
</dbReference>
<keyword evidence="3" id="KW-0813">Transport</keyword>
<evidence type="ECO:0000256" key="2">
    <source>
        <dbReference type="ARBA" id="ARBA00008114"/>
    </source>
</evidence>
<comment type="subcellular location">
    <subcellularLocation>
        <location evidence="1">Membrane</location>
        <topology evidence="1">Multi-pass membrane protein</topology>
    </subcellularLocation>
</comment>
<protein>
    <submittedName>
        <fullName evidence="10">Cation diffusion facilitator family transporter</fullName>
    </submittedName>
</protein>
<evidence type="ECO:0000313" key="10">
    <source>
        <dbReference type="EMBL" id="SDQ10631.1"/>
    </source>
</evidence>
<sequence>MTMIKDRYEELKLAERGAVLSIVTYLFIAILKLIIAKYSGSSALRADGLNNTTDTIASIAVLIGLRLARRPPDDNHPYGHWKAETVASMVTSFIMLAVGLEVLISAVKHLFVPVRNSPDLIAGYAGLFSSVVLMAIYLYNNKLAKKQKSKSLQAASKDTFNDSLISLSTAIAIFASNFNMAWLDSVMAIIVSLIILKTAFEIFRESAFELSDGFNENDLKEFKQTILTLSEVLEVESIKGRTYGTIIHVDVIIKTNPEMTVKRSHELTEQVEQLLADEFGVFDTKVHVEPIE</sequence>
<keyword evidence="4 7" id="KW-0812">Transmembrane</keyword>
<dbReference type="PANTHER" id="PTHR43840">
    <property type="entry name" value="MITOCHONDRIAL METAL TRANSPORTER 1-RELATED"/>
    <property type="match status" value="1"/>
</dbReference>
<feature type="domain" description="Cation efflux protein cytoplasmic" evidence="9">
    <location>
        <begin position="216"/>
        <end position="290"/>
    </location>
</feature>
<evidence type="ECO:0000259" key="9">
    <source>
        <dbReference type="Pfam" id="PF16916"/>
    </source>
</evidence>
<accession>A0A1H0Y6C4</accession>
<feature type="domain" description="Cation efflux protein transmembrane" evidence="8">
    <location>
        <begin position="19"/>
        <end position="210"/>
    </location>
</feature>
<dbReference type="InterPro" id="IPR036837">
    <property type="entry name" value="Cation_efflux_CTD_sf"/>
</dbReference>
<evidence type="ECO:0000259" key="8">
    <source>
        <dbReference type="Pfam" id="PF01545"/>
    </source>
</evidence>
<dbReference type="AlphaFoldDB" id="A0A1H0Y6C4"/>
<dbReference type="PANTHER" id="PTHR43840:SF50">
    <property type="entry name" value="MANGANESE EFFLUX SYSTEM PROTEIN MNES"/>
    <property type="match status" value="1"/>
</dbReference>
<dbReference type="InterPro" id="IPR050291">
    <property type="entry name" value="CDF_Transporter"/>
</dbReference>
<evidence type="ECO:0000256" key="5">
    <source>
        <dbReference type="ARBA" id="ARBA00022989"/>
    </source>
</evidence>
<dbReference type="Proteomes" id="UP000199481">
    <property type="component" value="Unassembled WGS sequence"/>
</dbReference>
<organism evidence="10 11">
    <name type="scientific">Carnobacterium viridans</name>
    <dbReference type="NCBI Taxonomy" id="174587"/>
    <lineage>
        <taxon>Bacteria</taxon>
        <taxon>Bacillati</taxon>
        <taxon>Bacillota</taxon>
        <taxon>Bacilli</taxon>
        <taxon>Lactobacillales</taxon>
        <taxon>Carnobacteriaceae</taxon>
        <taxon>Carnobacterium</taxon>
    </lineage>
</organism>
<keyword evidence="6 7" id="KW-0472">Membrane</keyword>
<dbReference type="Gene3D" id="3.30.70.1350">
    <property type="entry name" value="Cation efflux protein, cytoplasmic domain"/>
    <property type="match status" value="1"/>
</dbReference>
<evidence type="ECO:0000256" key="6">
    <source>
        <dbReference type="ARBA" id="ARBA00023136"/>
    </source>
</evidence>
<feature type="transmembrane region" description="Helical" evidence="7">
    <location>
        <begin position="86"/>
        <end position="108"/>
    </location>
</feature>
<feature type="transmembrane region" description="Helical" evidence="7">
    <location>
        <begin position="181"/>
        <end position="200"/>
    </location>
</feature>
<dbReference type="GO" id="GO:0016020">
    <property type="term" value="C:membrane"/>
    <property type="evidence" value="ECO:0007669"/>
    <property type="project" value="UniProtKB-SubCell"/>
</dbReference>
<reference evidence="11" key="1">
    <citation type="submission" date="2016-10" db="EMBL/GenBank/DDBJ databases">
        <authorList>
            <person name="Varghese N."/>
            <person name="Submissions S."/>
        </authorList>
    </citation>
    <scope>NUCLEOTIDE SEQUENCE [LARGE SCALE GENOMIC DNA]</scope>
    <source>
        <strain evidence="11">MPL-11</strain>
    </source>
</reference>
<dbReference type="EMBL" id="FNJW01000008">
    <property type="protein sequence ID" value="SDQ10631.1"/>
    <property type="molecule type" value="Genomic_DNA"/>
</dbReference>
<evidence type="ECO:0000256" key="4">
    <source>
        <dbReference type="ARBA" id="ARBA00022692"/>
    </source>
</evidence>
<dbReference type="SUPFAM" id="SSF161111">
    <property type="entry name" value="Cation efflux protein transmembrane domain-like"/>
    <property type="match status" value="1"/>
</dbReference>
<name>A0A1H0Y6C4_9LACT</name>
<dbReference type="InterPro" id="IPR002524">
    <property type="entry name" value="Cation_efflux"/>
</dbReference>
<gene>
    <name evidence="10" type="ORF">SAMN04487752_0727</name>
</gene>
<dbReference type="NCBIfam" id="TIGR01297">
    <property type="entry name" value="CDF"/>
    <property type="match status" value="1"/>
</dbReference>
<dbReference type="InterPro" id="IPR027469">
    <property type="entry name" value="Cation_efflux_TMD_sf"/>
</dbReference>
<dbReference type="Pfam" id="PF16916">
    <property type="entry name" value="ZT_dimer"/>
    <property type="match status" value="1"/>
</dbReference>
<keyword evidence="5 7" id="KW-1133">Transmembrane helix</keyword>
<dbReference type="Pfam" id="PF01545">
    <property type="entry name" value="Cation_efflux"/>
    <property type="match status" value="1"/>
</dbReference>
<evidence type="ECO:0000256" key="3">
    <source>
        <dbReference type="ARBA" id="ARBA00022448"/>
    </source>
</evidence>
<proteinExistence type="inferred from homology"/>
<comment type="similarity">
    <text evidence="2">Belongs to the cation diffusion facilitator (CDF) transporter (TC 2.A.4) family.</text>
</comment>
<evidence type="ECO:0000256" key="7">
    <source>
        <dbReference type="SAM" id="Phobius"/>
    </source>
</evidence>
<dbReference type="Gene3D" id="1.20.1510.10">
    <property type="entry name" value="Cation efflux protein transmembrane domain"/>
    <property type="match status" value="1"/>
</dbReference>
<feature type="transmembrane region" description="Helical" evidence="7">
    <location>
        <begin position="120"/>
        <end position="139"/>
    </location>
</feature>